<dbReference type="GO" id="GO:0005507">
    <property type="term" value="F:copper ion binding"/>
    <property type="evidence" value="ECO:0007669"/>
    <property type="project" value="InterPro"/>
</dbReference>
<accession>A0A8H6VUB4</accession>
<dbReference type="PANTHER" id="PTHR10003">
    <property type="entry name" value="SUPEROXIDE DISMUTASE CU-ZN -RELATED"/>
    <property type="match status" value="1"/>
</dbReference>
<dbReference type="PROSITE" id="PS00087">
    <property type="entry name" value="SOD_CU_ZN_1"/>
    <property type="match status" value="1"/>
</dbReference>
<comment type="caution">
    <text evidence="9">The sequence shown here is derived from an EMBL/GenBank/DDBJ whole genome shotgun (WGS) entry which is preliminary data.</text>
</comment>
<evidence type="ECO:0000256" key="7">
    <source>
        <dbReference type="RuleBase" id="RU000393"/>
    </source>
</evidence>
<keyword evidence="3 7" id="KW-0862">Zinc</keyword>
<dbReference type="InterPro" id="IPR036423">
    <property type="entry name" value="SOD-like_Cu/Zn_dom_sf"/>
</dbReference>
<feature type="domain" description="Superoxide dismutase copper/zinc binding" evidence="8">
    <location>
        <begin position="57"/>
        <end position="192"/>
    </location>
</feature>
<comment type="catalytic activity">
    <reaction evidence="7">
        <text>2 superoxide + 2 H(+) = H2O2 + O2</text>
        <dbReference type="Rhea" id="RHEA:20696"/>
        <dbReference type="ChEBI" id="CHEBI:15378"/>
        <dbReference type="ChEBI" id="CHEBI:15379"/>
        <dbReference type="ChEBI" id="CHEBI:16240"/>
        <dbReference type="ChEBI" id="CHEBI:18421"/>
        <dbReference type="EC" id="1.15.1.1"/>
    </reaction>
</comment>
<dbReference type="EMBL" id="JACAZE010000033">
    <property type="protein sequence ID" value="KAF7288519.1"/>
    <property type="molecule type" value="Genomic_DNA"/>
</dbReference>
<dbReference type="OrthoDB" id="2015551at2759"/>
<sequence length="197" mass="20641">MDYPTQQHSSRNRWLTVAIGLAVAFVLYQNFFHAAPLPRPTQTVTKAVAVLKGDASVSGTITFEQTSLGFVTVSGELKNLDANALRGFHIHQYGDLSGGCLSAGPHYNPFGKTHGAPSDTERHVGDLGNIQTDESGVAKIYFEDKLLSLNGPLSILGRAVVLHAGTDDLGRGGDPESLKTGNAGARAACGVIGLADA</sequence>
<keyword evidence="10" id="KW-1185">Reference proteome</keyword>
<dbReference type="Gene3D" id="2.60.40.200">
    <property type="entry name" value="Superoxide dismutase, copper/zinc binding domain"/>
    <property type="match status" value="1"/>
</dbReference>
<dbReference type="PROSITE" id="PS00332">
    <property type="entry name" value="SOD_CU_ZN_2"/>
    <property type="match status" value="1"/>
</dbReference>
<keyword evidence="2 7" id="KW-0479">Metal-binding</keyword>
<evidence type="ECO:0000256" key="3">
    <source>
        <dbReference type="ARBA" id="ARBA00022833"/>
    </source>
</evidence>
<keyword evidence="6 7" id="KW-0186">Copper</keyword>
<evidence type="ECO:0000256" key="4">
    <source>
        <dbReference type="ARBA" id="ARBA00022862"/>
    </source>
</evidence>
<dbReference type="InterPro" id="IPR001424">
    <property type="entry name" value="SOD_Cu_Zn_dom"/>
</dbReference>
<dbReference type="CDD" id="cd00305">
    <property type="entry name" value="Cu-Zn_Superoxide_Dismutase"/>
    <property type="match status" value="1"/>
</dbReference>
<gene>
    <name evidence="9" type="ORF">HMN09_01380900</name>
</gene>
<evidence type="ECO:0000256" key="5">
    <source>
        <dbReference type="ARBA" id="ARBA00023002"/>
    </source>
</evidence>
<protein>
    <recommendedName>
        <fullName evidence="7">Superoxide dismutase [Cu-Zn]</fullName>
        <ecNumber evidence="7">1.15.1.1</ecNumber>
    </recommendedName>
</protein>
<evidence type="ECO:0000313" key="9">
    <source>
        <dbReference type="EMBL" id="KAF7288519.1"/>
    </source>
</evidence>
<comment type="function">
    <text evidence="7">Destroys radicals which are normally produced within the cells and which are toxic to biological systems.</text>
</comment>
<evidence type="ECO:0000256" key="6">
    <source>
        <dbReference type="ARBA" id="ARBA00023008"/>
    </source>
</evidence>
<evidence type="ECO:0000313" key="10">
    <source>
        <dbReference type="Proteomes" id="UP000613580"/>
    </source>
</evidence>
<dbReference type="Proteomes" id="UP000613580">
    <property type="component" value="Unassembled WGS sequence"/>
</dbReference>
<dbReference type="InterPro" id="IPR024134">
    <property type="entry name" value="SOD_Cu/Zn_/chaperone"/>
</dbReference>
<comment type="cofactor">
    <cofactor evidence="7">
        <name>Cu cation</name>
        <dbReference type="ChEBI" id="CHEBI:23378"/>
    </cofactor>
    <text evidence="7">Binds 1 copper ion per subunit.</text>
</comment>
<evidence type="ECO:0000256" key="1">
    <source>
        <dbReference type="ARBA" id="ARBA00010457"/>
    </source>
</evidence>
<evidence type="ECO:0000259" key="8">
    <source>
        <dbReference type="Pfam" id="PF00080"/>
    </source>
</evidence>
<dbReference type="GO" id="GO:0004784">
    <property type="term" value="F:superoxide dismutase activity"/>
    <property type="evidence" value="ECO:0007669"/>
    <property type="project" value="UniProtKB-EC"/>
</dbReference>
<keyword evidence="5 7" id="KW-0560">Oxidoreductase</keyword>
<name>A0A8H6VUB4_MYCCL</name>
<evidence type="ECO:0000256" key="2">
    <source>
        <dbReference type="ARBA" id="ARBA00022723"/>
    </source>
</evidence>
<organism evidence="9 10">
    <name type="scientific">Mycena chlorophos</name>
    <name type="common">Agaric fungus</name>
    <name type="synonym">Agaricus chlorophos</name>
    <dbReference type="NCBI Taxonomy" id="658473"/>
    <lineage>
        <taxon>Eukaryota</taxon>
        <taxon>Fungi</taxon>
        <taxon>Dikarya</taxon>
        <taxon>Basidiomycota</taxon>
        <taxon>Agaricomycotina</taxon>
        <taxon>Agaricomycetes</taxon>
        <taxon>Agaricomycetidae</taxon>
        <taxon>Agaricales</taxon>
        <taxon>Marasmiineae</taxon>
        <taxon>Mycenaceae</taxon>
        <taxon>Mycena</taxon>
    </lineage>
</organism>
<dbReference type="Pfam" id="PF00080">
    <property type="entry name" value="Sod_Cu"/>
    <property type="match status" value="1"/>
</dbReference>
<dbReference type="FunFam" id="2.60.40.200:FF:000001">
    <property type="entry name" value="Superoxide dismutase [Cu-Zn]"/>
    <property type="match status" value="1"/>
</dbReference>
<dbReference type="SUPFAM" id="SSF49329">
    <property type="entry name" value="Cu,Zn superoxide dismutase-like"/>
    <property type="match status" value="1"/>
</dbReference>
<reference evidence="9" key="1">
    <citation type="submission" date="2020-05" db="EMBL/GenBank/DDBJ databases">
        <title>Mycena genomes resolve the evolution of fungal bioluminescence.</title>
        <authorList>
            <person name="Tsai I.J."/>
        </authorList>
    </citation>
    <scope>NUCLEOTIDE SEQUENCE</scope>
    <source>
        <strain evidence="9">110903Hualien_Pintung</strain>
    </source>
</reference>
<dbReference type="AlphaFoldDB" id="A0A8H6VUB4"/>
<proteinExistence type="inferred from homology"/>
<comment type="similarity">
    <text evidence="1 7">Belongs to the Cu-Zn superoxide dismutase family.</text>
</comment>
<dbReference type="PRINTS" id="PR00068">
    <property type="entry name" value="CUZNDISMTASE"/>
</dbReference>
<comment type="cofactor">
    <cofactor evidence="7">
        <name>Zn(2+)</name>
        <dbReference type="ChEBI" id="CHEBI:29105"/>
    </cofactor>
    <text evidence="7">Binds 1 zinc ion per subunit.</text>
</comment>
<dbReference type="EC" id="1.15.1.1" evidence="7"/>
<keyword evidence="4" id="KW-0049">Antioxidant</keyword>
<dbReference type="InterPro" id="IPR018152">
    <property type="entry name" value="SOD_Cu/Zn_BS"/>
</dbReference>